<proteinExistence type="predicted"/>
<organism evidence="1 2">
    <name type="scientific">Streptomyces hygroscopicus</name>
    <dbReference type="NCBI Taxonomy" id="1912"/>
    <lineage>
        <taxon>Bacteria</taxon>
        <taxon>Bacillati</taxon>
        <taxon>Actinomycetota</taxon>
        <taxon>Actinomycetes</taxon>
        <taxon>Kitasatosporales</taxon>
        <taxon>Streptomycetaceae</taxon>
        <taxon>Streptomyces</taxon>
        <taxon>Streptomyces violaceusniger group</taxon>
    </lineage>
</organism>
<evidence type="ECO:0000313" key="1">
    <source>
        <dbReference type="EMBL" id="GHJ32809.1"/>
    </source>
</evidence>
<dbReference type="EMBL" id="BNEK01000005">
    <property type="protein sequence ID" value="GHJ32809.1"/>
    <property type="molecule type" value="Genomic_DNA"/>
</dbReference>
<comment type="caution">
    <text evidence="1">The sequence shown here is derived from an EMBL/GenBank/DDBJ whole genome shotgun (WGS) entry which is preliminary data.</text>
</comment>
<evidence type="ECO:0000313" key="2">
    <source>
        <dbReference type="Proteomes" id="UP001054854"/>
    </source>
</evidence>
<reference evidence="1" key="1">
    <citation type="submission" date="2024-05" db="EMBL/GenBank/DDBJ databases">
        <title>Whole genome shotgun sequence of Streptomyces hygroscopicus NBRC 113678.</title>
        <authorList>
            <person name="Komaki H."/>
            <person name="Tamura T."/>
        </authorList>
    </citation>
    <scope>NUCLEOTIDE SEQUENCE</scope>
    <source>
        <strain evidence="1">N11-34</strain>
    </source>
</reference>
<sequence>MRERFRLIAESSMIRGHDPASVTESDLATRAGLAAGDRIPAGRTSAAEYVDIGSDRE</sequence>
<evidence type="ECO:0008006" key="3">
    <source>
        <dbReference type="Google" id="ProtNLM"/>
    </source>
</evidence>
<gene>
    <name evidence="1" type="ORF">TPA0910_72420</name>
</gene>
<protein>
    <recommendedName>
        <fullName evidence="3">GntR family transcriptional regulator</fullName>
    </recommendedName>
</protein>
<name>A0ABQ3UB30_STRHY</name>
<dbReference type="Proteomes" id="UP001054854">
    <property type="component" value="Unassembled WGS sequence"/>
</dbReference>
<keyword evidence="2" id="KW-1185">Reference proteome</keyword>
<accession>A0ABQ3UB30</accession>